<gene>
    <name evidence="1" type="ORF">EYF80_042414</name>
</gene>
<keyword evidence="2" id="KW-1185">Reference proteome</keyword>
<evidence type="ECO:0000313" key="2">
    <source>
        <dbReference type="Proteomes" id="UP000314294"/>
    </source>
</evidence>
<protein>
    <submittedName>
        <fullName evidence="1">Uncharacterized protein</fullName>
    </submittedName>
</protein>
<reference evidence="1 2" key="1">
    <citation type="submission" date="2019-03" db="EMBL/GenBank/DDBJ databases">
        <title>First draft genome of Liparis tanakae, snailfish: a comprehensive survey of snailfish specific genes.</title>
        <authorList>
            <person name="Kim W."/>
            <person name="Song I."/>
            <person name="Jeong J.-H."/>
            <person name="Kim D."/>
            <person name="Kim S."/>
            <person name="Ryu S."/>
            <person name="Song J.Y."/>
            <person name="Lee S.K."/>
        </authorList>
    </citation>
    <scope>NUCLEOTIDE SEQUENCE [LARGE SCALE GENOMIC DNA]</scope>
    <source>
        <tissue evidence="1">Muscle</tissue>
    </source>
</reference>
<name>A0A4Z2G2C5_9TELE</name>
<dbReference type="EMBL" id="SRLO01000744">
    <property type="protein sequence ID" value="TNN47411.1"/>
    <property type="molecule type" value="Genomic_DNA"/>
</dbReference>
<sequence length="150" mass="16423">MFVVQLLLQSLQQTPLLVEAPPILLHPLLAGGAARGAHLQGLGPLRVQLDLRLLELSVQAEALLVGLLGEQRGGLALLVQGQGQLGRPALLLLQTKDQLFEVFVLRLERRLQLQPSLEQFTLQLLQQQPVCQRRSISSASLLLPATLTPR</sequence>
<evidence type="ECO:0000313" key="1">
    <source>
        <dbReference type="EMBL" id="TNN47411.1"/>
    </source>
</evidence>
<comment type="caution">
    <text evidence="1">The sequence shown here is derived from an EMBL/GenBank/DDBJ whole genome shotgun (WGS) entry which is preliminary data.</text>
</comment>
<dbReference type="AlphaFoldDB" id="A0A4Z2G2C5"/>
<organism evidence="1 2">
    <name type="scientific">Liparis tanakae</name>
    <name type="common">Tanaka's snailfish</name>
    <dbReference type="NCBI Taxonomy" id="230148"/>
    <lineage>
        <taxon>Eukaryota</taxon>
        <taxon>Metazoa</taxon>
        <taxon>Chordata</taxon>
        <taxon>Craniata</taxon>
        <taxon>Vertebrata</taxon>
        <taxon>Euteleostomi</taxon>
        <taxon>Actinopterygii</taxon>
        <taxon>Neopterygii</taxon>
        <taxon>Teleostei</taxon>
        <taxon>Neoteleostei</taxon>
        <taxon>Acanthomorphata</taxon>
        <taxon>Eupercaria</taxon>
        <taxon>Perciformes</taxon>
        <taxon>Cottioidei</taxon>
        <taxon>Cottales</taxon>
        <taxon>Liparidae</taxon>
        <taxon>Liparis</taxon>
    </lineage>
</organism>
<dbReference type="Proteomes" id="UP000314294">
    <property type="component" value="Unassembled WGS sequence"/>
</dbReference>
<proteinExistence type="predicted"/>
<accession>A0A4Z2G2C5</accession>